<evidence type="ECO:0000256" key="10">
    <source>
        <dbReference type="ARBA" id="ARBA00048070"/>
    </source>
</evidence>
<feature type="domain" description="Phosphofructokinase" evidence="11">
    <location>
        <begin position="170"/>
        <end position="468"/>
    </location>
</feature>
<dbReference type="EMBL" id="CAUJNA010003496">
    <property type="protein sequence ID" value="CAJ1403460.1"/>
    <property type="molecule type" value="Genomic_DNA"/>
</dbReference>
<evidence type="ECO:0000256" key="6">
    <source>
        <dbReference type="ARBA" id="ARBA00022777"/>
    </source>
</evidence>
<evidence type="ECO:0000256" key="7">
    <source>
        <dbReference type="ARBA" id="ARBA00022840"/>
    </source>
</evidence>
<dbReference type="GO" id="GO:0005737">
    <property type="term" value="C:cytoplasm"/>
    <property type="evidence" value="ECO:0007669"/>
    <property type="project" value="UniProtKB-ARBA"/>
</dbReference>
<dbReference type="InterPro" id="IPR050929">
    <property type="entry name" value="PFKA"/>
</dbReference>
<dbReference type="InterPro" id="IPR022953">
    <property type="entry name" value="ATP_PFK"/>
</dbReference>
<evidence type="ECO:0000256" key="1">
    <source>
        <dbReference type="ARBA" id="ARBA00001946"/>
    </source>
</evidence>
<dbReference type="InterPro" id="IPR000023">
    <property type="entry name" value="Phosphofructokinase_dom"/>
</dbReference>
<evidence type="ECO:0000256" key="5">
    <source>
        <dbReference type="ARBA" id="ARBA00022741"/>
    </source>
</evidence>
<keyword evidence="8" id="KW-0460">Magnesium</keyword>
<evidence type="ECO:0000256" key="4">
    <source>
        <dbReference type="ARBA" id="ARBA00022723"/>
    </source>
</evidence>
<keyword evidence="7" id="KW-0067">ATP-binding</keyword>
<dbReference type="Gene3D" id="3.40.50.450">
    <property type="match status" value="1"/>
</dbReference>
<evidence type="ECO:0000256" key="9">
    <source>
        <dbReference type="ARBA" id="ARBA00023152"/>
    </source>
</evidence>
<evidence type="ECO:0000256" key="2">
    <source>
        <dbReference type="ARBA" id="ARBA00002659"/>
    </source>
</evidence>
<dbReference type="PANTHER" id="PTHR45770">
    <property type="entry name" value="ATP-DEPENDENT 6-PHOSPHOFRUCTOKINASE 1"/>
    <property type="match status" value="1"/>
</dbReference>
<dbReference type="GO" id="GO:0003872">
    <property type="term" value="F:6-phosphofructokinase activity"/>
    <property type="evidence" value="ECO:0007669"/>
    <property type="project" value="UniProtKB-EC"/>
</dbReference>
<gene>
    <name evidence="12" type="ORF">EVOR1521_LOCUS26131</name>
</gene>
<dbReference type="PRINTS" id="PR00476">
    <property type="entry name" value="PHFRCTKINASE"/>
</dbReference>
<dbReference type="InterPro" id="IPR035966">
    <property type="entry name" value="PKF_sf"/>
</dbReference>
<reference evidence="12" key="1">
    <citation type="submission" date="2023-08" db="EMBL/GenBank/DDBJ databases">
        <authorList>
            <person name="Chen Y."/>
            <person name="Shah S."/>
            <person name="Dougan E. K."/>
            <person name="Thang M."/>
            <person name="Chan C."/>
        </authorList>
    </citation>
    <scope>NUCLEOTIDE SEQUENCE</scope>
</reference>
<dbReference type="FunFam" id="3.40.50.450:FF:000002">
    <property type="entry name" value="ATP-dependent 6-phosphofructokinase"/>
    <property type="match status" value="1"/>
</dbReference>
<evidence type="ECO:0000313" key="12">
    <source>
        <dbReference type="EMBL" id="CAJ1403460.1"/>
    </source>
</evidence>
<keyword evidence="9" id="KW-0324">Glycolysis</keyword>
<dbReference type="Proteomes" id="UP001178507">
    <property type="component" value="Unassembled WGS sequence"/>
</dbReference>
<dbReference type="SUPFAM" id="SSF53784">
    <property type="entry name" value="Phosphofructokinase"/>
    <property type="match status" value="1"/>
</dbReference>
<evidence type="ECO:0000259" key="11">
    <source>
        <dbReference type="Pfam" id="PF00365"/>
    </source>
</evidence>
<protein>
    <recommendedName>
        <fullName evidence="11">Phosphofructokinase domain-containing protein</fullName>
    </recommendedName>
</protein>
<organism evidence="12 13">
    <name type="scientific">Effrenium voratum</name>
    <dbReference type="NCBI Taxonomy" id="2562239"/>
    <lineage>
        <taxon>Eukaryota</taxon>
        <taxon>Sar</taxon>
        <taxon>Alveolata</taxon>
        <taxon>Dinophyceae</taxon>
        <taxon>Suessiales</taxon>
        <taxon>Symbiodiniaceae</taxon>
        <taxon>Effrenium</taxon>
    </lineage>
</organism>
<keyword evidence="4" id="KW-0479">Metal-binding</keyword>
<proteinExistence type="predicted"/>
<evidence type="ECO:0000256" key="3">
    <source>
        <dbReference type="ARBA" id="ARBA00022679"/>
    </source>
</evidence>
<sequence length="526" mass="56752">MALFLHLRQLEAQPVHISHKVCETRHFAAFKLTGGRKPTEAGIYLWLTGRAAARALPFPIRSKRAGSRGLLRATGAMSLSESANLRRCHLATWQDEQPGGVDEPAVNKNLNPLVDQYPDMSFLNPSEMVMGHIIQNSTRACEHPNPMLDSGCLRANAARHIFWDASQVKAAIVTCGGLCPGLNSIIRGVTKCLRNEYGVREILGVSNGYNGLSDPDKNPPISLTEELVRDIHMKGGSIIKAARGGFDAPKICDNLAKQGINVLFLVGGDGTQFAGNLLFEEARKRNLKVSIVGIPKSIDNDVVLFDRTFGFETAVDAASQVIRNAWVEASSCNRGVGIVKLMGRDSGFVAMHAATAADVVDLCMIPEVTVDLKDVLAHVDAVLAARGYMVIAVAEGAGQEMVSTGKKDATGHTVYGDIGVHLRDTLNAHLKPSGGRTFYIDPSYIIRSVPIIPNDHIYCVRLANDAVHTAMRGYSGVCVGAMHNVICMLPSKLMASGKKKVRQHSSSWQGCVQICNMPRALAGLSE</sequence>
<keyword evidence="5" id="KW-0547">Nucleotide-binding</keyword>
<name>A0AA36N8Z9_9DINO</name>
<evidence type="ECO:0000256" key="8">
    <source>
        <dbReference type="ARBA" id="ARBA00022842"/>
    </source>
</evidence>
<dbReference type="GO" id="GO:0006002">
    <property type="term" value="P:fructose 6-phosphate metabolic process"/>
    <property type="evidence" value="ECO:0007669"/>
    <property type="project" value="InterPro"/>
</dbReference>
<comment type="function">
    <text evidence="2">Catalyzes the phosphorylation of D-fructose 6-phosphate to fructose 1,6-bisphosphate by ATP, the first committing step of glycolysis.</text>
</comment>
<accession>A0AA36N8Z9</accession>
<dbReference type="GO" id="GO:0005524">
    <property type="term" value="F:ATP binding"/>
    <property type="evidence" value="ECO:0007669"/>
    <property type="project" value="UniProtKB-KW"/>
</dbReference>
<keyword evidence="6" id="KW-0418">Kinase</keyword>
<dbReference type="AlphaFoldDB" id="A0AA36N8Z9"/>
<dbReference type="GO" id="GO:0046872">
    <property type="term" value="F:metal ion binding"/>
    <property type="evidence" value="ECO:0007669"/>
    <property type="project" value="UniProtKB-KW"/>
</dbReference>
<evidence type="ECO:0000313" key="13">
    <source>
        <dbReference type="Proteomes" id="UP001178507"/>
    </source>
</evidence>
<comment type="catalytic activity">
    <reaction evidence="10">
        <text>beta-D-fructose 6-phosphate + ATP = beta-D-fructose 1,6-bisphosphate + ADP + H(+)</text>
        <dbReference type="Rhea" id="RHEA:16109"/>
        <dbReference type="ChEBI" id="CHEBI:15378"/>
        <dbReference type="ChEBI" id="CHEBI:30616"/>
        <dbReference type="ChEBI" id="CHEBI:32966"/>
        <dbReference type="ChEBI" id="CHEBI:57634"/>
        <dbReference type="ChEBI" id="CHEBI:456216"/>
        <dbReference type="EC" id="2.7.1.11"/>
    </reaction>
</comment>
<keyword evidence="3" id="KW-0808">Transferase</keyword>
<dbReference type="NCBIfam" id="NF005301">
    <property type="entry name" value="PRK06830.1"/>
    <property type="match status" value="1"/>
</dbReference>
<dbReference type="Pfam" id="PF00365">
    <property type="entry name" value="PFK"/>
    <property type="match status" value="1"/>
</dbReference>
<keyword evidence="13" id="KW-1185">Reference proteome</keyword>
<comment type="caution">
    <text evidence="12">The sequence shown here is derived from an EMBL/GenBank/DDBJ whole genome shotgun (WGS) entry which is preliminary data.</text>
</comment>
<comment type="cofactor">
    <cofactor evidence="1">
        <name>Mg(2+)</name>
        <dbReference type="ChEBI" id="CHEBI:18420"/>
    </cofactor>
</comment>